<dbReference type="InterPro" id="IPR009029">
    <property type="entry name" value="HMG_CoA_Rdtase_sub-bd_dom_sf"/>
</dbReference>
<dbReference type="GO" id="GO:0004420">
    <property type="term" value="F:hydroxymethylglutaryl-CoA reductase (NADPH) activity"/>
    <property type="evidence" value="ECO:0007669"/>
    <property type="project" value="UniProtKB-EC"/>
</dbReference>
<dbReference type="GO" id="GO:0008299">
    <property type="term" value="P:isoprenoid biosynthetic process"/>
    <property type="evidence" value="ECO:0007669"/>
    <property type="project" value="InterPro"/>
</dbReference>
<dbReference type="PANTHER" id="PTHR10572:SF24">
    <property type="entry name" value="3-HYDROXY-3-METHYLGLUTARYL-COENZYME A REDUCTASE"/>
    <property type="match status" value="1"/>
</dbReference>
<comment type="similarity">
    <text evidence="1">Belongs to the HMG-CoA reductase family.</text>
</comment>
<dbReference type="PRINTS" id="PR00071">
    <property type="entry name" value="HMGCOARDTASE"/>
</dbReference>
<dbReference type="InterPro" id="IPR002202">
    <property type="entry name" value="HMG_CoA_Rdtase"/>
</dbReference>
<accession>A0A2M7ICT8</accession>
<reference evidence="6" key="1">
    <citation type="submission" date="2017-09" db="EMBL/GenBank/DDBJ databases">
        <title>Depth-based differentiation of microbial function through sediment-hosted aquifers and enrichment of novel symbionts in the deep terrestrial subsurface.</title>
        <authorList>
            <person name="Probst A.J."/>
            <person name="Ladd B."/>
            <person name="Jarett J.K."/>
            <person name="Geller-Mcgrath D.E."/>
            <person name="Sieber C.M.K."/>
            <person name="Emerson J.B."/>
            <person name="Anantharaman K."/>
            <person name="Thomas B.C."/>
            <person name="Malmstrom R."/>
            <person name="Stieglmeier M."/>
            <person name="Klingl A."/>
            <person name="Woyke T."/>
            <person name="Ryan C.M."/>
            <person name="Banfield J.F."/>
        </authorList>
    </citation>
    <scope>NUCLEOTIDE SEQUENCE [LARGE SCALE GENOMIC DNA]</scope>
</reference>
<dbReference type="InterPro" id="IPR023076">
    <property type="entry name" value="HMG_CoA_Rdtase_CS"/>
</dbReference>
<proteinExistence type="inferred from homology"/>
<dbReference type="GO" id="GO:0015936">
    <property type="term" value="P:coenzyme A metabolic process"/>
    <property type="evidence" value="ECO:0007669"/>
    <property type="project" value="InterPro"/>
</dbReference>
<evidence type="ECO:0000256" key="4">
    <source>
        <dbReference type="ARBA" id="ARBA00023002"/>
    </source>
</evidence>
<dbReference type="Proteomes" id="UP000230822">
    <property type="component" value="Unassembled WGS sequence"/>
</dbReference>
<dbReference type="Pfam" id="PF00368">
    <property type="entry name" value="HMG-CoA_red"/>
    <property type="match status" value="1"/>
</dbReference>
<dbReference type="AlphaFoldDB" id="A0A2M7ICT8"/>
<sequence length="384" mass="41766">MISKLNSTNKYMTLKDFKTTKERREYIEKTLKIKLEKIAQIETDEENIHCENLIGSTTLPLGVAGSLKIQNSEFKIQNYFIPLATTEGALVASVSRGCKAINLSGGSTSYVEEVGVTRGPVFVTSGLKESFEFKKWLDDNFNLLKVEAEKTSSHLKLKKLGTRIAGNYVYIRFYFATGNAMGMNMVTIATDSISRLVELETKVKCIALSGNFCIDKKPAWLNFISGRGKRVWSEVILKKEIVTEVLKTTPEKFFEVWLSKCMIGSAMIGSLGFNAHFANIVSAFYGATGQDLAHIVEGSIGMTITKVLENGDLSVSVYLPSVMLGTVGGGTKLKIKQEALSIIGAKNSVELAEVLGGAVLAGEISLLSSLAEGTLSCAHSKLGR</sequence>
<organism evidence="5 6">
    <name type="scientific">Candidatus Roizmanbacteria bacterium CG_4_8_14_3_um_filter_34_9</name>
    <dbReference type="NCBI Taxonomy" id="1974832"/>
    <lineage>
        <taxon>Bacteria</taxon>
        <taxon>Candidatus Roizmaniibacteriota</taxon>
    </lineage>
</organism>
<dbReference type="InterPro" id="IPR009023">
    <property type="entry name" value="HMG_CoA_Rdtase_NAD(P)-bd_sf"/>
</dbReference>
<dbReference type="SUPFAM" id="SSF55035">
    <property type="entry name" value="NAD-binding domain of HMG-CoA reductase"/>
    <property type="match status" value="1"/>
</dbReference>
<dbReference type="FunFam" id="3.30.70.420:FF:000001">
    <property type="entry name" value="3-hydroxy-3-methylglutaryl coenzyme A reductase"/>
    <property type="match status" value="1"/>
</dbReference>
<evidence type="ECO:0000256" key="2">
    <source>
        <dbReference type="ARBA" id="ARBA00012999"/>
    </source>
</evidence>
<dbReference type="EMBL" id="PFGU01000033">
    <property type="protein sequence ID" value="PIW73460.1"/>
    <property type="molecule type" value="Genomic_DNA"/>
</dbReference>
<dbReference type="PANTHER" id="PTHR10572">
    <property type="entry name" value="3-HYDROXY-3-METHYLGLUTARYL-COENZYME A REDUCTASE"/>
    <property type="match status" value="1"/>
</dbReference>
<dbReference type="PROSITE" id="PS00318">
    <property type="entry name" value="HMG_COA_REDUCTASE_2"/>
    <property type="match status" value="1"/>
</dbReference>
<gene>
    <name evidence="5" type="ORF">CO005_01335</name>
</gene>
<keyword evidence="4" id="KW-0560">Oxidoreductase</keyword>
<dbReference type="EC" id="1.1.1.34" evidence="2"/>
<dbReference type="PROSITE" id="PS50065">
    <property type="entry name" value="HMG_COA_REDUCTASE_4"/>
    <property type="match status" value="1"/>
</dbReference>
<name>A0A2M7ICT8_9BACT</name>
<dbReference type="CDD" id="cd00643">
    <property type="entry name" value="HMG-CoA_reductase_classI"/>
    <property type="match status" value="1"/>
</dbReference>
<protein>
    <recommendedName>
        <fullName evidence="2">hydroxymethylglutaryl-CoA reductase (NADPH)</fullName>
        <ecNumber evidence="2">1.1.1.34</ecNumber>
    </recommendedName>
</protein>
<dbReference type="Gene3D" id="3.90.770.10">
    <property type="entry name" value="3-hydroxy-3-methylglutaryl-coenzyme A Reductase, Chain A, domain 2"/>
    <property type="match status" value="1"/>
</dbReference>
<evidence type="ECO:0000313" key="6">
    <source>
        <dbReference type="Proteomes" id="UP000230822"/>
    </source>
</evidence>
<dbReference type="Gene3D" id="3.30.70.420">
    <property type="entry name" value="Hydroxymethylglutaryl-CoA reductase, class I/II, NAD/NADP-binding domain"/>
    <property type="match status" value="1"/>
</dbReference>
<evidence type="ECO:0000313" key="5">
    <source>
        <dbReference type="EMBL" id="PIW73460.1"/>
    </source>
</evidence>
<dbReference type="InterPro" id="IPR023074">
    <property type="entry name" value="HMG_CoA_Rdtase_cat_sf"/>
</dbReference>
<dbReference type="InterPro" id="IPR004554">
    <property type="entry name" value="HMG_CoA_Rdtase_eu_arc"/>
</dbReference>
<evidence type="ECO:0000256" key="1">
    <source>
        <dbReference type="ARBA" id="ARBA00007661"/>
    </source>
</evidence>
<evidence type="ECO:0000256" key="3">
    <source>
        <dbReference type="ARBA" id="ARBA00022857"/>
    </source>
</evidence>
<keyword evidence="3" id="KW-0521">NADP</keyword>
<comment type="caution">
    <text evidence="5">The sequence shown here is derived from an EMBL/GenBank/DDBJ whole genome shotgun (WGS) entry which is preliminary data.</text>
</comment>
<dbReference type="SUPFAM" id="SSF56542">
    <property type="entry name" value="Substrate-binding domain of HMG-CoA reductase"/>
    <property type="match status" value="1"/>
</dbReference>